<dbReference type="SUPFAM" id="SSF49785">
    <property type="entry name" value="Galactose-binding domain-like"/>
    <property type="match status" value="1"/>
</dbReference>
<protein>
    <submittedName>
        <fullName evidence="4">CocE/NonD family hydrolase</fullName>
    </submittedName>
</protein>
<dbReference type="AlphaFoldDB" id="A0A495A4J5"/>
<accession>A0A495A4J5</accession>
<evidence type="ECO:0000256" key="1">
    <source>
        <dbReference type="ARBA" id="ARBA00022801"/>
    </source>
</evidence>
<evidence type="ECO:0000313" key="4">
    <source>
        <dbReference type="EMBL" id="RKQ34562.1"/>
    </source>
</evidence>
<dbReference type="GO" id="GO:0008239">
    <property type="term" value="F:dipeptidyl-peptidase activity"/>
    <property type="evidence" value="ECO:0007669"/>
    <property type="project" value="InterPro"/>
</dbReference>
<dbReference type="PANTHER" id="PTHR43056:SF10">
    <property type="entry name" value="COCE_NOND FAMILY, PUTATIVE (AFU_ORTHOLOGUE AFUA_7G00600)-RELATED"/>
    <property type="match status" value="1"/>
</dbReference>
<organism evidence="4 5">
    <name type="scientific">Oceanobacillus halophilus</name>
    <dbReference type="NCBI Taxonomy" id="930130"/>
    <lineage>
        <taxon>Bacteria</taxon>
        <taxon>Bacillati</taxon>
        <taxon>Bacillota</taxon>
        <taxon>Bacilli</taxon>
        <taxon>Bacillales</taxon>
        <taxon>Bacillaceae</taxon>
        <taxon>Oceanobacillus</taxon>
    </lineage>
</organism>
<dbReference type="SMART" id="SM00939">
    <property type="entry name" value="PepX_C"/>
    <property type="match status" value="1"/>
</dbReference>
<dbReference type="Pfam" id="PF08530">
    <property type="entry name" value="PepX_C"/>
    <property type="match status" value="1"/>
</dbReference>
<dbReference type="RefSeq" id="WP_121203595.1">
    <property type="nucleotide sequence ID" value="NZ_RBZP01000003.1"/>
</dbReference>
<dbReference type="SUPFAM" id="SSF53474">
    <property type="entry name" value="alpha/beta-Hydrolases"/>
    <property type="match status" value="1"/>
</dbReference>
<reference evidence="4 5" key="1">
    <citation type="journal article" date="2016" name="Int. J. Syst. Evol. Microbiol.">
        <title>Oceanobacillus halophilus sp. nov., a novel moderately halophilic bacterium from a hypersaline lake.</title>
        <authorList>
            <person name="Amoozegar M.A."/>
            <person name="Bagheri M."/>
            <person name="Makhdoumi A."/>
            <person name="Nikou M.M."/>
            <person name="Fazeli S.A.S."/>
            <person name="Schumann P."/>
            <person name="Sproer C."/>
            <person name="Sanchez-Porro C."/>
            <person name="Ventosa A."/>
        </authorList>
    </citation>
    <scope>NUCLEOTIDE SEQUENCE [LARGE SCALE GENOMIC DNA]</scope>
    <source>
        <strain evidence="4 5">DSM 23996</strain>
    </source>
</reference>
<dbReference type="OrthoDB" id="319764at2"/>
<dbReference type="Gene3D" id="2.60.120.260">
    <property type="entry name" value="Galactose-binding domain-like"/>
    <property type="match status" value="1"/>
</dbReference>
<dbReference type="Pfam" id="PF02129">
    <property type="entry name" value="Peptidase_S15"/>
    <property type="match status" value="1"/>
</dbReference>
<dbReference type="InterPro" id="IPR005674">
    <property type="entry name" value="CocE/Ser_esterase"/>
</dbReference>
<dbReference type="Gene3D" id="3.40.50.1820">
    <property type="entry name" value="alpha/beta hydrolase"/>
    <property type="match status" value="1"/>
</dbReference>
<evidence type="ECO:0000313" key="5">
    <source>
        <dbReference type="Proteomes" id="UP000269301"/>
    </source>
</evidence>
<dbReference type="InterPro" id="IPR029058">
    <property type="entry name" value="AB_hydrolase_fold"/>
</dbReference>
<keyword evidence="5" id="KW-1185">Reference proteome</keyword>
<dbReference type="EMBL" id="RBZP01000003">
    <property type="protein sequence ID" value="RKQ34562.1"/>
    <property type="molecule type" value="Genomic_DNA"/>
</dbReference>
<proteinExistence type="predicted"/>
<dbReference type="InterPro" id="IPR008979">
    <property type="entry name" value="Galactose-bd-like_sf"/>
</dbReference>
<sequence>MLEERMVVEKNIPCTLSDGTVLRSDVYRPDGEDKYPVLMLRLPYDKGTPRYYDEYLEVPRMVEAGYAVILQDVRGRFASDGEFYPCIHEAKDGYDAVEWAARLPFSNGKVGLFGMSYHGYTQLAAATEKPPSLKAIAPVMTGGNLLEGFVGREGEPETSAKLKNWVLGSMIEDQLKRKGTFDQRTFRFYYENVTEWLSQSPANEWQPMKVLDSDSYYFDLINDTIPAEWKKNTNLLDKLQDIDIPALFMGGWFDALLDSTLEVYQCYGGDKMLWIGPWTHEEMTGRCGEKFFDHAETNIGVDQIKDPTEVHIKWFDQWLKDKPMSVDKPVHLYRMGENHWEAYDEWPLVKEVQENEWFLHSKGASQTRHGDGELAQQPLSSESVSQMKLDPEHPVPTRGGGSLIAGCESGMFDMSDLQDREDVLVYTSAPLGKDYAILGTIKAALCVSSQSELFDMSLRMTDVDPQGKAYNIVDSFHRKQVKEADKPFLLQVEIGATAYTLKKGHRLRLDIAASNAPLYDINLNNGKTTKTHTDGKVAFESVYHGGDFSSKLFLPIAKNNND</sequence>
<dbReference type="InterPro" id="IPR050585">
    <property type="entry name" value="Xaa-Pro_dipeptidyl-ppase/CocE"/>
</dbReference>
<keyword evidence="1 4" id="KW-0378">Hydrolase</keyword>
<dbReference type="Gene3D" id="1.10.3020.10">
    <property type="entry name" value="alpha-amino acid ester hydrolase ( Helical cap domain)"/>
    <property type="match status" value="1"/>
</dbReference>
<dbReference type="InterPro" id="IPR000383">
    <property type="entry name" value="Xaa-Pro-like_dom"/>
</dbReference>
<evidence type="ECO:0000256" key="2">
    <source>
        <dbReference type="SAM" id="MobiDB-lite"/>
    </source>
</evidence>
<dbReference type="NCBIfam" id="TIGR00976">
    <property type="entry name" value="CocE_NonD"/>
    <property type="match status" value="1"/>
</dbReference>
<dbReference type="Proteomes" id="UP000269301">
    <property type="component" value="Unassembled WGS sequence"/>
</dbReference>
<gene>
    <name evidence="4" type="ORF">D8M06_06460</name>
</gene>
<comment type="caution">
    <text evidence="4">The sequence shown here is derived from an EMBL/GenBank/DDBJ whole genome shotgun (WGS) entry which is preliminary data.</text>
</comment>
<feature type="domain" description="Xaa-Pro dipeptidyl-peptidase C-terminal" evidence="3">
    <location>
        <begin position="312"/>
        <end position="553"/>
    </location>
</feature>
<feature type="region of interest" description="Disordered" evidence="2">
    <location>
        <begin position="364"/>
        <end position="384"/>
    </location>
</feature>
<dbReference type="InterPro" id="IPR013736">
    <property type="entry name" value="Xaa-Pro_dipept_C"/>
</dbReference>
<evidence type="ECO:0000259" key="3">
    <source>
        <dbReference type="SMART" id="SM00939"/>
    </source>
</evidence>
<dbReference type="PANTHER" id="PTHR43056">
    <property type="entry name" value="PEPTIDASE S9 PROLYL OLIGOPEPTIDASE"/>
    <property type="match status" value="1"/>
</dbReference>
<name>A0A495A4J5_9BACI</name>